<reference evidence="3 4" key="1">
    <citation type="submission" date="2011-08" db="EMBL/GenBank/DDBJ databases">
        <title>The Genome Sequence of Alistipes indistinctus YIT 12060.</title>
        <authorList>
            <consortium name="The Broad Institute Genome Sequencing Platform"/>
            <person name="Earl A."/>
            <person name="Ward D."/>
            <person name="Feldgarden M."/>
            <person name="Gevers D."/>
            <person name="Morotomi M."/>
            <person name="Young S.K."/>
            <person name="Zeng Q."/>
            <person name="Gargeya S."/>
            <person name="Fitzgerald M."/>
            <person name="Haas B."/>
            <person name="Abouelleil A."/>
            <person name="Alvarado L."/>
            <person name="Arachchi H.M."/>
            <person name="Berlin A."/>
            <person name="Brown A."/>
            <person name="Chapman S.B."/>
            <person name="Chen Z."/>
            <person name="Dunbar C."/>
            <person name="Freedman E."/>
            <person name="Gearin G."/>
            <person name="Gellesch M."/>
            <person name="Goldberg J."/>
            <person name="Griggs A."/>
            <person name="Gujja S."/>
            <person name="Heiman D."/>
            <person name="Howarth C."/>
            <person name="Larson L."/>
            <person name="Lui A."/>
            <person name="MacDonald P.J.P."/>
            <person name="Montmayeur A."/>
            <person name="Murphy C."/>
            <person name="Neiman D."/>
            <person name="Pearson M."/>
            <person name="Priest M."/>
            <person name="Roberts A."/>
            <person name="Saif S."/>
            <person name="Shea T."/>
            <person name="Shenoy N."/>
            <person name="Sisk P."/>
            <person name="Stolte C."/>
            <person name="Sykes S."/>
            <person name="Wortman J."/>
            <person name="Nusbaum C."/>
            <person name="Birren B."/>
        </authorList>
    </citation>
    <scope>NUCLEOTIDE SEQUENCE [LARGE SCALE GENOMIC DNA]</scope>
    <source>
        <strain evidence="3 4">YIT 12060</strain>
    </source>
</reference>
<dbReference type="STRING" id="742725.HMPREF9450_02212"/>
<feature type="chain" id="PRO_5003477993" description="Macroglobulin domain-containing protein" evidence="1">
    <location>
        <begin position="19"/>
        <end position="910"/>
    </location>
</feature>
<keyword evidence="1" id="KW-0732">Signal</keyword>
<comment type="caution">
    <text evidence="3">The sequence shown here is derived from an EMBL/GenBank/DDBJ whole genome shotgun (WGS) entry which is preliminary data.</text>
</comment>
<gene>
    <name evidence="3" type="ORF">HMPREF9450_02212</name>
</gene>
<organism evidence="3 4">
    <name type="scientific">Alistipes indistinctus YIT 12060</name>
    <dbReference type="NCBI Taxonomy" id="742725"/>
    <lineage>
        <taxon>Bacteria</taxon>
        <taxon>Pseudomonadati</taxon>
        <taxon>Bacteroidota</taxon>
        <taxon>Bacteroidia</taxon>
        <taxon>Bacteroidales</taxon>
        <taxon>Rikenellaceae</taxon>
        <taxon>Alistipes</taxon>
    </lineage>
</organism>
<dbReference type="InterPro" id="IPR037066">
    <property type="entry name" value="Plug_dom_sf"/>
</dbReference>
<protein>
    <recommendedName>
        <fullName evidence="2">Macroglobulin domain-containing protein</fullName>
    </recommendedName>
</protein>
<dbReference type="eggNOG" id="COG1629">
    <property type="taxonomic scope" value="Bacteria"/>
</dbReference>
<dbReference type="OrthoDB" id="679547at2"/>
<dbReference type="Proteomes" id="UP000006008">
    <property type="component" value="Unassembled WGS sequence"/>
</dbReference>
<keyword evidence="4" id="KW-1185">Reference proteome</keyword>
<dbReference type="Pfam" id="PF01835">
    <property type="entry name" value="MG2"/>
    <property type="match status" value="1"/>
</dbReference>
<name>G5H9C6_9BACT</name>
<dbReference type="HOGENOM" id="CLU_013214_1_0_10"/>
<dbReference type="eggNOG" id="COG2373">
    <property type="taxonomic scope" value="Bacteria"/>
</dbReference>
<evidence type="ECO:0000259" key="2">
    <source>
        <dbReference type="Pfam" id="PF01835"/>
    </source>
</evidence>
<dbReference type="Gene3D" id="2.60.40.1930">
    <property type="match status" value="1"/>
</dbReference>
<dbReference type="Gene3D" id="2.170.130.10">
    <property type="entry name" value="TonB-dependent receptor, plug domain"/>
    <property type="match status" value="1"/>
</dbReference>
<evidence type="ECO:0000313" key="4">
    <source>
        <dbReference type="Proteomes" id="UP000006008"/>
    </source>
</evidence>
<proteinExistence type="predicted"/>
<dbReference type="GO" id="GO:0004866">
    <property type="term" value="F:endopeptidase inhibitor activity"/>
    <property type="evidence" value="ECO:0007669"/>
    <property type="project" value="InterPro"/>
</dbReference>
<evidence type="ECO:0000256" key="1">
    <source>
        <dbReference type="SAM" id="SignalP"/>
    </source>
</evidence>
<dbReference type="AlphaFoldDB" id="G5H9C6"/>
<dbReference type="EMBL" id="ADLD01000013">
    <property type="protein sequence ID" value="EHB92163.1"/>
    <property type="molecule type" value="Genomic_DNA"/>
</dbReference>
<dbReference type="InterPro" id="IPR002890">
    <property type="entry name" value="MG2"/>
</dbReference>
<dbReference type="PATRIC" id="fig|742725.3.peg.2280"/>
<evidence type="ECO:0000313" key="3">
    <source>
        <dbReference type="EMBL" id="EHB92163.1"/>
    </source>
</evidence>
<feature type="signal peptide" evidence="1">
    <location>
        <begin position="1"/>
        <end position="18"/>
    </location>
</feature>
<feature type="domain" description="Macroglobulin" evidence="2">
    <location>
        <begin position="66"/>
        <end position="152"/>
    </location>
</feature>
<sequence>MHLSHCIFWLILPATVPAADPVTAKPPAHPVAAAAGPAIRQSTPSAFSEQTFQRFVSMYEKGIAEKLYLQLDKPYYSAGENIWFKGYLVNAVTLAPMRQSRYIYVELIDRNNTVQQRIKIRADEHGFHNCLKLPPETPRGQYTLRAYTQWMRNSGEAFFYNRILTIGNPIDNAVSATIRYTTEENGQCTAEIVFTDSEKKPIADQKLTYLLALDGKTKRYSAQTTQRGKLLVGFPIPQQDMVSNSLTVTIDDPNMPYEKQFIIPAFSQDYSVDFFPEGGHLLPLGMQTVAFKAIGTNGLSVEVNGQIVDGEGIPVTTFNTIHKGMGRLSFVPQSGKRYFAETLDSAGLAKRFELPPVSPSGCTLAVTERNGLLLCQATATPDIDPAKLGLVVHVKGQVIAVDPLASFPSVWSVGKQSLPPGIAHFSIVDQDTGQPVAERLYFIHETSSPQAAFATNSNQYGAREKVTLTIHLKDTTGQSSGSFAVAVTDRHAVQQNPDDGDIRSNLLLTSDLKGYIEEPGYYFYDRTLQKDHKLDLLMLTHGWTRFNISDLLKGRLPEAKFPVEESQTVSGEVLGMFGGAPKSTTVTICSLKDSYVEELPLGNTNKFLFPNCDFADSTTLLLQSKRAKGGTTGLELKIDPETFPDANAGIPLPKIGENPTDSTFIPLEYLDQLKEQYYAEGGIRIINLSNVTVTAQRKHMFNGQYVERVIGQEILNHFKGASRLSEAMSYLRVSNVYDEITGEHTTVPNRSGAGAIECFVVDGRKINAGMFNNIPPNRVEAMGYLEPGEAGKYGSEARNGAIVVRLKEGYTLNNIFDTPTLATVTVTPLGYKKPEAFYAPKYETSAAKADNKPDLRTTVYWDPCVKPDRNGKISLTFYTADKATVYDVILEGITDNGSICRATTTIDRTR</sequence>
<accession>G5H9C6</accession>